<comment type="caution">
    <text evidence="2">The sequence shown here is derived from an EMBL/GenBank/DDBJ whole genome shotgun (WGS) entry which is preliminary data.</text>
</comment>
<evidence type="ECO:0000313" key="2">
    <source>
        <dbReference type="EMBL" id="GJS74194.1"/>
    </source>
</evidence>
<organism evidence="2 3">
    <name type="scientific">Tanacetum coccineum</name>
    <dbReference type="NCBI Taxonomy" id="301880"/>
    <lineage>
        <taxon>Eukaryota</taxon>
        <taxon>Viridiplantae</taxon>
        <taxon>Streptophyta</taxon>
        <taxon>Embryophyta</taxon>
        <taxon>Tracheophyta</taxon>
        <taxon>Spermatophyta</taxon>
        <taxon>Magnoliopsida</taxon>
        <taxon>eudicotyledons</taxon>
        <taxon>Gunneridae</taxon>
        <taxon>Pentapetalae</taxon>
        <taxon>asterids</taxon>
        <taxon>campanulids</taxon>
        <taxon>Asterales</taxon>
        <taxon>Asteraceae</taxon>
        <taxon>Asteroideae</taxon>
        <taxon>Anthemideae</taxon>
        <taxon>Anthemidinae</taxon>
        <taxon>Tanacetum</taxon>
    </lineage>
</organism>
<name>A0ABQ4Y929_9ASTR</name>
<feature type="region of interest" description="Disordered" evidence="1">
    <location>
        <begin position="128"/>
        <end position="167"/>
    </location>
</feature>
<evidence type="ECO:0000256" key="1">
    <source>
        <dbReference type="SAM" id="MobiDB-lite"/>
    </source>
</evidence>
<sequence>MKLFKIGTSKRNSLDEEYVSKQGRKSDKTKIFDDSDFAELDVDNAMENVEGDAKTQGRNTTEQITTARDTVNTSSIDVSAAGPSNVSTADPSTSTARDIFKDEMMTIADTLVAIRSARPRTTLVIIHDVEEEPRKSTPTPTTQPSSKDKGKALMVEPEKRSKNPGKAQIKMDEELAIRLHEEEKAKPEIIQRERAAQEEASNATLIAEFDNVQARIEADALFATRLQEKEREQFSIDEQDRFLVETITERKRFFAAQRAEQIRNKPPTKIQLRNKMITYLKNMGRFTYNQLKNKSFEEIQKLYEKEQKWIKDFIPMDSEEGGKKAASSKKRPRAEPDEESVKYPIIDWEVYSKDTGRYWRIIRVGNHTEAYQIFADMLKKFDRDDLVKLWDLVKKRFSTTDPIDDKEKELWVELKRLIEPDNEDIPWKLQRYMHDPLVWRLYDTCGVHHVSSVRGQDIFMLVEKEYPLTR</sequence>
<feature type="compositionally biased region" description="Low complexity" evidence="1">
    <location>
        <begin position="136"/>
        <end position="145"/>
    </location>
</feature>
<reference evidence="2" key="2">
    <citation type="submission" date="2022-01" db="EMBL/GenBank/DDBJ databases">
        <authorList>
            <person name="Yamashiro T."/>
            <person name="Shiraishi A."/>
            <person name="Satake H."/>
            <person name="Nakayama K."/>
        </authorList>
    </citation>
    <scope>NUCLEOTIDE SEQUENCE</scope>
</reference>
<protein>
    <submittedName>
        <fullName evidence="2">Uncharacterized protein</fullName>
    </submittedName>
</protein>
<accession>A0ABQ4Y929</accession>
<proteinExistence type="predicted"/>
<evidence type="ECO:0000313" key="3">
    <source>
        <dbReference type="Proteomes" id="UP001151760"/>
    </source>
</evidence>
<feature type="compositionally biased region" description="Basic and acidic residues" evidence="1">
    <location>
        <begin position="146"/>
        <end position="161"/>
    </location>
</feature>
<dbReference type="EMBL" id="BQNB010010212">
    <property type="protein sequence ID" value="GJS74194.1"/>
    <property type="molecule type" value="Genomic_DNA"/>
</dbReference>
<reference evidence="2" key="1">
    <citation type="journal article" date="2022" name="Int. J. Mol. Sci.">
        <title>Draft Genome of Tanacetum Coccineum: Genomic Comparison of Closely Related Tanacetum-Family Plants.</title>
        <authorList>
            <person name="Yamashiro T."/>
            <person name="Shiraishi A."/>
            <person name="Nakayama K."/>
            <person name="Satake H."/>
        </authorList>
    </citation>
    <scope>NUCLEOTIDE SEQUENCE</scope>
</reference>
<keyword evidence="3" id="KW-1185">Reference proteome</keyword>
<gene>
    <name evidence="2" type="ORF">Tco_0707035</name>
</gene>
<dbReference type="Proteomes" id="UP001151760">
    <property type="component" value="Unassembled WGS sequence"/>
</dbReference>